<dbReference type="Proteomes" id="UP000694892">
    <property type="component" value="Chromosome 6L"/>
</dbReference>
<evidence type="ECO:0000313" key="1">
    <source>
        <dbReference type="EMBL" id="OCT76057.1"/>
    </source>
</evidence>
<name>A0A974CMQ1_XENLA</name>
<accession>A0A974CMQ1</accession>
<dbReference type="AlphaFoldDB" id="A0A974CMQ1"/>
<organism evidence="1 2">
    <name type="scientific">Xenopus laevis</name>
    <name type="common">African clawed frog</name>
    <dbReference type="NCBI Taxonomy" id="8355"/>
    <lineage>
        <taxon>Eukaryota</taxon>
        <taxon>Metazoa</taxon>
        <taxon>Chordata</taxon>
        <taxon>Craniata</taxon>
        <taxon>Vertebrata</taxon>
        <taxon>Euteleostomi</taxon>
        <taxon>Amphibia</taxon>
        <taxon>Batrachia</taxon>
        <taxon>Anura</taxon>
        <taxon>Pipoidea</taxon>
        <taxon>Pipidae</taxon>
        <taxon>Xenopodinae</taxon>
        <taxon>Xenopus</taxon>
        <taxon>Xenopus</taxon>
    </lineage>
</organism>
<evidence type="ECO:0000313" key="2">
    <source>
        <dbReference type="Proteomes" id="UP000694892"/>
    </source>
</evidence>
<proteinExistence type="predicted"/>
<reference evidence="2" key="1">
    <citation type="journal article" date="2016" name="Nature">
        <title>Genome evolution in the allotetraploid frog Xenopus laevis.</title>
        <authorList>
            <person name="Session A.M."/>
            <person name="Uno Y."/>
            <person name="Kwon T."/>
            <person name="Chapman J.A."/>
            <person name="Toyoda A."/>
            <person name="Takahashi S."/>
            <person name="Fukui A."/>
            <person name="Hikosaka A."/>
            <person name="Suzuki A."/>
            <person name="Kondo M."/>
            <person name="van Heeringen S.J."/>
            <person name="Quigley I."/>
            <person name="Heinz S."/>
            <person name="Ogino H."/>
            <person name="Ochi H."/>
            <person name="Hellsten U."/>
            <person name="Lyons J.B."/>
            <person name="Simakov O."/>
            <person name="Putnam N."/>
            <person name="Stites J."/>
            <person name="Kuroki Y."/>
            <person name="Tanaka T."/>
            <person name="Michiue T."/>
            <person name="Watanabe M."/>
            <person name="Bogdanovic O."/>
            <person name="Lister R."/>
            <person name="Georgiou G."/>
            <person name="Paranjpe S.S."/>
            <person name="van Kruijsbergen I."/>
            <person name="Shu S."/>
            <person name="Carlson J."/>
            <person name="Kinoshita T."/>
            <person name="Ohta Y."/>
            <person name="Mawaribuchi S."/>
            <person name="Jenkins J."/>
            <person name="Grimwood J."/>
            <person name="Schmutz J."/>
            <person name="Mitros T."/>
            <person name="Mozaffari S.V."/>
            <person name="Suzuki Y."/>
            <person name="Haramoto Y."/>
            <person name="Yamamoto T.S."/>
            <person name="Takagi C."/>
            <person name="Heald R."/>
            <person name="Miller K."/>
            <person name="Haudenschild C."/>
            <person name="Kitzman J."/>
            <person name="Nakayama T."/>
            <person name="Izutsu Y."/>
            <person name="Robert J."/>
            <person name="Fortriede J."/>
            <person name="Burns K."/>
            <person name="Lotay V."/>
            <person name="Karimi K."/>
            <person name="Yasuoka Y."/>
            <person name="Dichmann D.S."/>
            <person name="Flajnik M.F."/>
            <person name="Houston D.W."/>
            <person name="Shendure J."/>
            <person name="DuPasquier L."/>
            <person name="Vize P.D."/>
            <person name="Zorn A.M."/>
            <person name="Ito M."/>
            <person name="Marcotte E.M."/>
            <person name="Wallingford J.B."/>
            <person name="Ito Y."/>
            <person name="Asashima M."/>
            <person name="Ueno N."/>
            <person name="Matsuda Y."/>
            <person name="Veenstra G.J."/>
            <person name="Fujiyama A."/>
            <person name="Harland R.M."/>
            <person name="Taira M."/>
            <person name="Rokhsar D.S."/>
        </authorList>
    </citation>
    <scope>NUCLEOTIDE SEQUENCE [LARGE SCALE GENOMIC DNA]</scope>
    <source>
        <strain evidence="2">J</strain>
    </source>
</reference>
<protein>
    <submittedName>
        <fullName evidence="1">Uncharacterized protein</fullName>
    </submittedName>
</protein>
<dbReference type="EMBL" id="CM004476">
    <property type="protein sequence ID" value="OCT76057.1"/>
    <property type="molecule type" value="Genomic_DNA"/>
</dbReference>
<gene>
    <name evidence="1" type="ORF">XELAEV_18031245mg</name>
</gene>
<sequence>MKGDSAAQQFDCLLLKFSALELSSPPSSANDLLTRALTVQPGFNHSHAPIRKSFNTCSVGGSALSILA</sequence>